<dbReference type="EMBL" id="JAVRQU010000020">
    <property type="protein sequence ID" value="KAK5692084.1"/>
    <property type="molecule type" value="Genomic_DNA"/>
</dbReference>
<dbReference type="Pfam" id="PF24883">
    <property type="entry name" value="NPHP3_N"/>
    <property type="match status" value="1"/>
</dbReference>
<reference evidence="4" key="1">
    <citation type="submission" date="2023-08" db="EMBL/GenBank/DDBJ databases">
        <title>Black Yeasts Isolated from many extreme environments.</title>
        <authorList>
            <person name="Coleine C."/>
            <person name="Stajich J.E."/>
            <person name="Selbmann L."/>
        </authorList>
    </citation>
    <scope>NUCLEOTIDE SEQUENCE</scope>
    <source>
        <strain evidence="4">CCFEE 5810</strain>
    </source>
</reference>
<accession>A0AAN7ZR55</accession>
<dbReference type="Gene3D" id="1.25.40.20">
    <property type="entry name" value="Ankyrin repeat-containing domain"/>
    <property type="match status" value="1"/>
</dbReference>
<evidence type="ECO:0000259" key="3">
    <source>
        <dbReference type="PROSITE" id="PS50837"/>
    </source>
</evidence>
<feature type="domain" description="NACHT" evidence="3">
    <location>
        <begin position="90"/>
        <end position="252"/>
    </location>
</feature>
<dbReference type="Proteomes" id="UP001310594">
    <property type="component" value="Unassembled WGS sequence"/>
</dbReference>
<dbReference type="SUPFAM" id="SSF48403">
    <property type="entry name" value="Ankyrin repeat"/>
    <property type="match status" value="1"/>
</dbReference>
<dbReference type="PANTHER" id="PTHR10039">
    <property type="entry name" value="AMELOGENIN"/>
    <property type="match status" value="1"/>
</dbReference>
<comment type="caution">
    <text evidence="4">The sequence shown here is derived from an EMBL/GenBank/DDBJ whole genome shotgun (WGS) entry which is preliminary data.</text>
</comment>
<protein>
    <recommendedName>
        <fullName evidence="3">NACHT domain-containing protein</fullName>
    </recommendedName>
</protein>
<dbReference type="PROSITE" id="PS50088">
    <property type="entry name" value="ANK_REPEAT"/>
    <property type="match status" value="1"/>
</dbReference>
<keyword evidence="1" id="KW-0677">Repeat</keyword>
<dbReference type="AlphaFoldDB" id="A0AAN7ZR55"/>
<dbReference type="InterPro" id="IPR036770">
    <property type="entry name" value="Ankyrin_rpt-contain_sf"/>
</dbReference>
<gene>
    <name evidence="4" type="ORF">LTR97_011257</name>
</gene>
<dbReference type="PROSITE" id="PS50837">
    <property type="entry name" value="NACHT"/>
    <property type="match status" value="1"/>
</dbReference>
<name>A0AAN7ZR55_9PEZI</name>
<dbReference type="InterPro" id="IPR002110">
    <property type="entry name" value="Ankyrin_rpt"/>
</dbReference>
<dbReference type="Pfam" id="PF12796">
    <property type="entry name" value="Ank_2"/>
    <property type="match status" value="1"/>
</dbReference>
<organism evidence="4 5">
    <name type="scientific">Elasticomyces elasticus</name>
    <dbReference type="NCBI Taxonomy" id="574655"/>
    <lineage>
        <taxon>Eukaryota</taxon>
        <taxon>Fungi</taxon>
        <taxon>Dikarya</taxon>
        <taxon>Ascomycota</taxon>
        <taxon>Pezizomycotina</taxon>
        <taxon>Dothideomycetes</taxon>
        <taxon>Dothideomycetidae</taxon>
        <taxon>Mycosphaerellales</taxon>
        <taxon>Teratosphaeriaceae</taxon>
        <taxon>Elasticomyces</taxon>
    </lineage>
</organism>
<evidence type="ECO:0000256" key="1">
    <source>
        <dbReference type="ARBA" id="ARBA00022737"/>
    </source>
</evidence>
<dbReference type="SMART" id="SM00248">
    <property type="entry name" value="ANK"/>
    <property type="match status" value="6"/>
</dbReference>
<evidence type="ECO:0000313" key="5">
    <source>
        <dbReference type="Proteomes" id="UP001310594"/>
    </source>
</evidence>
<dbReference type="PROSITE" id="PS50297">
    <property type="entry name" value="ANK_REP_REGION"/>
    <property type="match status" value="1"/>
</dbReference>
<keyword evidence="2" id="KW-0040">ANK repeat</keyword>
<dbReference type="InterPro" id="IPR027417">
    <property type="entry name" value="P-loop_NTPase"/>
</dbReference>
<dbReference type="InterPro" id="IPR056884">
    <property type="entry name" value="NPHP3-like_N"/>
</dbReference>
<feature type="repeat" description="ANK" evidence="2">
    <location>
        <begin position="782"/>
        <end position="806"/>
    </location>
</feature>
<proteinExistence type="predicted"/>
<dbReference type="SUPFAM" id="SSF52540">
    <property type="entry name" value="P-loop containing nucleoside triphosphate hydrolases"/>
    <property type="match status" value="1"/>
</dbReference>
<dbReference type="InterPro" id="IPR007111">
    <property type="entry name" value="NACHT_NTPase"/>
</dbReference>
<sequence length="963" mass="107556">MGSYQDISHVTTGTLGITQVGTGNQLYLGGQTREAQRAAERAACLKAVCPIDPDDDLFELQRERKRSSGTCEWLLKSSKVAQWLLGHGKDVLWLTGPPGIGKTTLGVFLAEQILESKLSSKTLLHEMIPEAGCLLKKMSFAYFFCTEQQNHDNVVAVLQGLLLQLLRQDETLLDIARAAHQQSGSVCFGSVEGLWKILREALKNSSGTQLYFLVDALDLCHRDSRQTLFALLHQIADGCMSRTIRWVITSRTEEDIARAIGDGFYGERLELETGLVNNDLQHYLKLATDELGKARDYSPELKHRVQERLQANSEGTFLWVALVLKDLKRCTKAEVGELLKEALPTGLPGIYARILERIEPRRREHAIFLLQVVAAASHSRTVTELAAASLTRDATWHDVRHEQSSFEDPSDHGDAYEVLLPILYCDPVTKRARFIHQSVKDYLLRTPSTAETRGRSRHFNFSTQTAHHTMFTVCWRLCQIMDSAIRPSQSSTSTFTTADWYTRLVEYMRTHEHLTYFWDHMLEHAYASLERVLVTFPEEDLRKSPFLCDYWLQSAVSRNNTSITQRLLTFNIDACALMGSMTTSAMSISITRNDVQLMKRFLLHPRTKSSAYIYQALVVAIVEDKHDMVKLLLPRHQIAPTPDVAGPATVLRAASWHNRVEIFETILEQVGIDINEQDAGGHTVLMQAVAYERYKIIEVMLRTPGVDVNLRDLQGCSALSLAAKNCSGRMVELLLAHKDIDVNSKDREGNTPLAHAVLRNAIQVVQALLGDARLEMDTSDHEGRTPLMKAIASSHARIAKTLLETGRLQIGGEDRLGLTASAWAEAWCEEVPTKRNMLLEAGISPEPTSQRKVLEYEDWHWPPIVSSRRLDAFTKDSPSTQSSATSSPSYAFTFDSTSTQSSATSSPNYAVPGAFQASWSSDVSDPDFRSSRLFVNLVVGAALVQAVAIALPKLLYFLDVLGG</sequence>
<dbReference type="Gene3D" id="3.40.50.300">
    <property type="entry name" value="P-loop containing nucleotide triphosphate hydrolases"/>
    <property type="match status" value="1"/>
</dbReference>
<evidence type="ECO:0000313" key="4">
    <source>
        <dbReference type="EMBL" id="KAK5692084.1"/>
    </source>
</evidence>
<evidence type="ECO:0000256" key="2">
    <source>
        <dbReference type="PROSITE-ProRule" id="PRU00023"/>
    </source>
</evidence>